<evidence type="ECO:0000256" key="6">
    <source>
        <dbReference type="ARBA" id="ARBA00022552"/>
    </source>
</evidence>
<dbReference type="CDD" id="cd01335">
    <property type="entry name" value="Radical_SAM"/>
    <property type="match status" value="1"/>
</dbReference>
<sequence>MQDFFDFSRQQLQGLCSERFSVPILHADTLFREAYKAFLSHPWQASQLPKKLQETMSVEFSTEAVRADQERLSRYDHSVKFLAKLGDGELVETVLMPERGRVTVCISSQVGCAQACTFCYTGRMGLKRNLSAGEIVGQVMMANSWIRQHPGWLSKLGYPEGTLITNVVFMGMGEPLDNVENVSRSLDILNDPLGLNLSLRRISVSTAGHLDGIKEILRLQPKVTLALSLHASTERERSQLMPINRKWPITEVLAFLKKQYAGTKKSILIQYTVIHGVNDSLEHAARLVELLRGLPIKLNLIPLNDVEPTRFTAPDPARLEAFRDFVHQNQVRVMIRYSKGQDIGAACGQLVVQ</sequence>
<evidence type="ECO:0000256" key="8">
    <source>
        <dbReference type="ARBA" id="ARBA00022679"/>
    </source>
</evidence>
<keyword evidence="5" id="KW-0963">Cytoplasm</keyword>
<dbReference type="SFLD" id="SFLDG01062">
    <property type="entry name" value="methyltransferase_(Class_A)"/>
    <property type="match status" value="1"/>
</dbReference>
<dbReference type="GO" id="GO:0030488">
    <property type="term" value="P:tRNA methylation"/>
    <property type="evidence" value="ECO:0007669"/>
    <property type="project" value="InterPro"/>
</dbReference>
<dbReference type="SFLD" id="SFLDF00275">
    <property type="entry name" value="adenosine_C2_methyltransferase"/>
    <property type="match status" value="1"/>
</dbReference>
<comment type="subcellular location">
    <subcellularLocation>
        <location evidence="2">Cytoplasm</location>
    </subcellularLocation>
</comment>
<keyword evidence="16" id="KW-1185">Reference proteome</keyword>
<comment type="similarity">
    <text evidence="3">Belongs to the radical SAM superfamily. RlmN family.</text>
</comment>
<evidence type="ECO:0000256" key="11">
    <source>
        <dbReference type="ARBA" id="ARBA00023004"/>
    </source>
</evidence>
<protein>
    <submittedName>
        <fullName evidence="15">23S rRNA m(2)A-2503 methyltransferase</fullName>
    </submittedName>
</protein>
<name>A0A1Y6BQI0_9BACT</name>
<evidence type="ECO:0000256" key="1">
    <source>
        <dbReference type="ARBA" id="ARBA00001966"/>
    </source>
</evidence>
<evidence type="ECO:0000259" key="14">
    <source>
        <dbReference type="PROSITE" id="PS51918"/>
    </source>
</evidence>
<dbReference type="InterPro" id="IPR004383">
    <property type="entry name" value="rRNA_lsu_MTrfase_RlmN/Cfr"/>
</dbReference>
<dbReference type="GO" id="GO:0005737">
    <property type="term" value="C:cytoplasm"/>
    <property type="evidence" value="ECO:0007669"/>
    <property type="project" value="UniProtKB-SubCell"/>
</dbReference>
<dbReference type="SFLD" id="SFLDS00029">
    <property type="entry name" value="Radical_SAM"/>
    <property type="match status" value="1"/>
</dbReference>
<dbReference type="InterPro" id="IPR013785">
    <property type="entry name" value="Aldolase_TIM"/>
</dbReference>
<dbReference type="Proteomes" id="UP000192907">
    <property type="component" value="Unassembled WGS sequence"/>
</dbReference>
<keyword evidence="8 15" id="KW-0808">Transferase</keyword>
<accession>A0A1Y6BQI0</accession>
<evidence type="ECO:0000256" key="4">
    <source>
        <dbReference type="ARBA" id="ARBA00022485"/>
    </source>
</evidence>
<evidence type="ECO:0000256" key="9">
    <source>
        <dbReference type="ARBA" id="ARBA00022691"/>
    </source>
</evidence>
<evidence type="ECO:0000256" key="10">
    <source>
        <dbReference type="ARBA" id="ARBA00022723"/>
    </source>
</evidence>
<dbReference type="SUPFAM" id="SSF102114">
    <property type="entry name" value="Radical SAM enzymes"/>
    <property type="match status" value="1"/>
</dbReference>
<dbReference type="InterPro" id="IPR040072">
    <property type="entry name" value="Methyltransferase_A"/>
</dbReference>
<dbReference type="PANTHER" id="PTHR30544">
    <property type="entry name" value="23S RRNA METHYLTRANSFERASE"/>
    <property type="match status" value="1"/>
</dbReference>
<proteinExistence type="inferred from homology"/>
<dbReference type="OrthoDB" id="5288216at2"/>
<evidence type="ECO:0000313" key="16">
    <source>
        <dbReference type="Proteomes" id="UP000192907"/>
    </source>
</evidence>
<dbReference type="InterPro" id="IPR027492">
    <property type="entry name" value="RNA_MTrfase_RlmN"/>
</dbReference>
<keyword evidence="9" id="KW-0949">S-adenosyl-L-methionine</keyword>
<feature type="domain" description="Radical SAM core" evidence="14">
    <location>
        <begin position="98"/>
        <end position="346"/>
    </location>
</feature>
<dbReference type="InterPro" id="IPR058240">
    <property type="entry name" value="rSAM_sf"/>
</dbReference>
<dbReference type="GO" id="GO:0008173">
    <property type="term" value="F:RNA methyltransferase activity"/>
    <property type="evidence" value="ECO:0007669"/>
    <property type="project" value="InterPro"/>
</dbReference>
<dbReference type="EMBL" id="FWZT01000005">
    <property type="protein sequence ID" value="SMF14365.1"/>
    <property type="molecule type" value="Genomic_DNA"/>
</dbReference>
<dbReference type="AlphaFoldDB" id="A0A1Y6BQI0"/>
<keyword evidence="12" id="KW-0411">Iron-sulfur</keyword>
<dbReference type="InterPro" id="IPR007197">
    <property type="entry name" value="rSAM"/>
</dbReference>
<evidence type="ECO:0000313" key="15">
    <source>
        <dbReference type="EMBL" id="SMF14365.1"/>
    </source>
</evidence>
<keyword evidence="7 15" id="KW-0489">Methyltransferase</keyword>
<evidence type="ECO:0000256" key="5">
    <source>
        <dbReference type="ARBA" id="ARBA00022490"/>
    </source>
</evidence>
<dbReference type="PROSITE" id="PS51918">
    <property type="entry name" value="RADICAL_SAM"/>
    <property type="match status" value="1"/>
</dbReference>
<dbReference type="Pfam" id="PF04055">
    <property type="entry name" value="Radical_SAM"/>
    <property type="match status" value="1"/>
</dbReference>
<keyword evidence="6" id="KW-0698">rRNA processing</keyword>
<keyword evidence="4" id="KW-0004">4Fe-4S</keyword>
<gene>
    <name evidence="15" type="ORF">SAMN06296036_105291</name>
</gene>
<keyword evidence="13" id="KW-1015">Disulfide bond</keyword>
<evidence type="ECO:0000256" key="13">
    <source>
        <dbReference type="ARBA" id="ARBA00023157"/>
    </source>
</evidence>
<dbReference type="GO" id="GO:0051539">
    <property type="term" value="F:4 iron, 4 sulfur cluster binding"/>
    <property type="evidence" value="ECO:0007669"/>
    <property type="project" value="UniProtKB-KW"/>
</dbReference>
<dbReference type="NCBIfam" id="TIGR00048">
    <property type="entry name" value="rRNA_mod_RlmN"/>
    <property type="match status" value="1"/>
</dbReference>
<keyword evidence="11" id="KW-0408">Iron</keyword>
<evidence type="ECO:0000256" key="12">
    <source>
        <dbReference type="ARBA" id="ARBA00023014"/>
    </source>
</evidence>
<organism evidence="15 16">
    <name type="scientific">Pseudobacteriovorax antillogorgiicola</name>
    <dbReference type="NCBI Taxonomy" id="1513793"/>
    <lineage>
        <taxon>Bacteria</taxon>
        <taxon>Pseudomonadati</taxon>
        <taxon>Bdellovibrionota</taxon>
        <taxon>Oligoflexia</taxon>
        <taxon>Oligoflexales</taxon>
        <taxon>Pseudobacteriovoracaceae</taxon>
        <taxon>Pseudobacteriovorax</taxon>
    </lineage>
</organism>
<dbReference type="RefSeq" id="WP_132317129.1">
    <property type="nucleotide sequence ID" value="NZ_FWZT01000005.1"/>
</dbReference>
<dbReference type="PANTHER" id="PTHR30544:SF5">
    <property type="entry name" value="RADICAL SAM CORE DOMAIN-CONTAINING PROTEIN"/>
    <property type="match status" value="1"/>
</dbReference>
<dbReference type="GO" id="GO:0046872">
    <property type="term" value="F:metal ion binding"/>
    <property type="evidence" value="ECO:0007669"/>
    <property type="project" value="UniProtKB-KW"/>
</dbReference>
<dbReference type="GO" id="GO:0070475">
    <property type="term" value="P:rRNA base methylation"/>
    <property type="evidence" value="ECO:0007669"/>
    <property type="project" value="InterPro"/>
</dbReference>
<evidence type="ECO:0000256" key="2">
    <source>
        <dbReference type="ARBA" id="ARBA00004496"/>
    </source>
</evidence>
<comment type="cofactor">
    <cofactor evidence="1">
        <name>[4Fe-4S] cluster</name>
        <dbReference type="ChEBI" id="CHEBI:49883"/>
    </cofactor>
</comment>
<keyword evidence="10" id="KW-0479">Metal-binding</keyword>
<dbReference type="PIRSF" id="PIRSF006004">
    <property type="entry name" value="CHP00048"/>
    <property type="match status" value="1"/>
</dbReference>
<dbReference type="STRING" id="1513793.SAMN06296036_105291"/>
<dbReference type="Gene3D" id="3.20.20.70">
    <property type="entry name" value="Aldolase class I"/>
    <property type="match status" value="1"/>
</dbReference>
<evidence type="ECO:0000256" key="3">
    <source>
        <dbReference type="ARBA" id="ARBA00007544"/>
    </source>
</evidence>
<reference evidence="16" key="1">
    <citation type="submission" date="2017-04" db="EMBL/GenBank/DDBJ databases">
        <authorList>
            <person name="Varghese N."/>
            <person name="Submissions S."/>
        </authorList>
    </citation>
    <scope>NUCLEOTIDE SEQUENCE [LARGE SCALE GENOMIC DNA]</scope>
    <source>
        <strain evidence="16">RKEM611</strain>
    </source>
</reference>
<evidence type="ECO:0000256" key="7">
    <source>
        <dbReference type="ARBA" id="ARBA00022603"/>
    </source>
</evidence>